<dbReference type="Proteomes" id="UP000245702">
    <property type="component" value="Unassembled WGS sequence"/>
</dbReference>
<evidence type="ECO:0000313" key="2">
    <source>
        <dbReference type="Proteomes" id="UP000245702"/>
    </source>
</evidence>
<name>A0ABM9W0T3_9FIRM</name>
<sequence length="58" mass="6438">MVSFQGVSNRQAKRWMKRLYRPGMTIPELAERGYSRGAVDSLAQALSLAADIVSRARA</sequence>
<proteinExistence type="predicted"/>
<gene>
    <name evidence="1" type="ORF">SSPH_01407</name>
</gene>
<organism evidence="1 2">
    <name type="scientific">Sporomusa sphaeroides DSM 2875</name>
    <dbReference type="NCBI Taxonomy" id="1337886"/>
    <lineage>
        <taxon>Bacteria</taxon>
        <taxon>Bacillati</taxon>
        <taxon>Bacillota</taxon>
        <taxon>Negativicutes</taxon>
        <taxon>Selenomonadales</taxon>
        <taxon>Sporomusaceae</taxon>
        <taxon>Sporomusa</taxon>
    </lineage>
</organism>
<dbReference type="RefSeq" id="WP_158027036.1">
    <property type="nucleotide sequence ID" value="NZ_CP146991.1"/>
</dbReference>
<dbReference type="EMBL" id="FCOW01000005">
    <property type="protein sequence ID" value="CVK18763.1"/>
    <property type="molecule type" value="Genomic_DNA"/>
</dbReference>
<keyword evidence="2" id="KW-1185">Reference proteome</keyword>
<reference evidence="1 2" key="1">
    <citation type="submission" date="2016-01" db="EMBL/GenBank/DDBJ databases">
        <authorList>
            <person name="Brown R."/>
        </authorList>
    </citation>
    <scope>NUCLEOTIDE SEQUENCE [LARGE SCALE GENOMIC DNA]</scope>
    <source>
        <strain evidence="1">Sporomusa sphaeroides DSM 2875</strain>
    </source>
</reference>
<evidence type="ECO:0000313" key="1">
    <source>
        <dbReference type="EMBL" id="CVK18763.1"/>
    </source>
</evidence>
<protein>
    <submittedName>
        <fullName evidence="1">Uncharacterized protein</fullName>
    </submittedName>
</protein>
<accession>A0ABM9W0T3</accession>
<comment type="caution">
    <text evidence="1">The sequence shown here is derived from an EMBL/GenBank/DDBJ whole genome shotgun (WGS) entry which is preliminary data.</text>
</comment>